<keyword evidence="1" id="KW-0812">Transmembrane</keyword>
<organism evidence="2 3">
    <name type="scientific">Podospora didyma</name>
    <dbReference type="NCBI Taxonomy" id="330526"/>
    <lineage>
        <taxon>Eukaryota</taxon>
        <taxon>Fungi</taxon>
        <taxon>Dikarya</taxon>
        <taxon>Ascomycota</taxon>
        <taxon>Pezizomycotina</taxon>
        <taxon>Sordariomycetes</taxon>
        <taxon>Sordariomycetidae</taxon>
        <taxon>Sordariales</taxon>
        <taxon>Podosporaceae</taxon>
        <taxon>Podospora</taxon>
    </lineage>
</organism>
<feature type="transmembrane region" description="Helical" evidence="1">
    <location>
        <begin position="187"/>
        <end position="213"/>
    </location>
</feature>
<sequence length="443" mass="48726">MAFGVVRLAVRTAIRTVSDFDGVVAGLPTPLQKRVEDYTQRDATGDEEKLKEALQSLFQPIPIAIFSLTLLAFIVISVCMQYAIQQLTWNLTVVEADLDSENSSISLSTSPPPPPYDHKSAGIIEKDVLDGEDSLENDSLLSNSSSAAERAIPAGYDARTDLVTKNIRSTLKHLRQIGGVKMWMRGFLAFVAWAFFTVVLELVIYCIIGGLTINGSEHSALFFVADLFAGLIASVMTSRIHCAWTHETLRDTSRLENVKWFSLKYVSKEDSKLLILPTMRVELAAAFTFGFPLVATNLVFRPLLEAANNGAGAGNAALACIAVLSSFAVGILATVFVLMPALIARTRLEASLLPEEDDTLVPLDRTFSGKMADVREEQLTRKQFVGRFLSLKGAWATFDKKTLRRSVWLSVKYHFISTVVGMMMIVFVCLEVGLMVAIWGQKS</sequence>
<reference evidence="2" key="1">
    <citation type="journal article" date="2023" name="Mol. Phylogenet. Evol.">
        <title>Genome-scale phylogeny and comparative genomics of the fungal order Sordariales.</title>
        <authorList>
            <person name="Hensen N."/>
            <person name="Bonometti L."/>
            <person name="Westerberg I."/>
            <person name="Brannstrom I.O."/>
            <person name="Guillou S."/>
            <person name="Cros-Aarteil S."/>
            <person name="Calhoun S."/>
            <person name="Haridas S."/>
            <person name="Kuo A."/>
            <person name="Mondo S."/>
            <person name="Pangilinan J."/>
            <person name="Riley R."/>
            <person name="LaButti K."/>
            <person name="Andreopoulos B."/>
            <person name="Lipzen A."/>
            <person name="Chen C."/>
            <person name="Yan M."/>
            <person name="Daum C."/>
            <person name="Ng V."/>
            <person name="Clum A."/>
            <person name="Steindorff A."/>
            <person name="Ohm R.A."/>
            <person name="Martin F."/>
            <person name="Silar P."/>
            <person name="Natvig D.O."/>
            <person name="Lalanne C."/>
            <person name="Gautier V."/>
            <person name="Ament-Velasquez S.L."/>
            <person name="Kruys A."/>
            <person name="Hutchinson M.I."/>
            <person name="Powell A.J."/>
            <person name="Barry K."/>
            <person name="Miller A.N."/>
            <person name="Grigoriev I.V."/>
            <person name="Debuchy R."/>
            <person name="Gladieux P."/>
            <person name="Hiltunen Thoren M."/>
            <person name="Johannesson H."/>
        </authorList>
    </citation>
    <scope>NUCLEOTIDE SEQUENCE</scope>
    <source>
        <strain evidence="2">CBS 232.78</strain>
    </source>
</reference>
<proteinExistence type="predicted"/>
<gene>
    <name evidence="2" type="ORF">B0H63DRAFT_471356</name>
</gene>
<protein>
    <submittedName>
        <fullName evidence="2">Uncharacterized protein</fullName>
    </submittedName>
</protein>
<keyword evidence="3" id="KW-1185">Reference proteome</keyword>
<feature type="transmembrane region" description="Helical" evidence="1">
    <location>
        <begin position="283"/>
        <end position="304"/>
    </location>
</feature>
<evidence type="ECO:0000313" key="3">
    <source>
        <dbReference type="Proteomes" id="UP001285441"/>
    </source>
</evidence>
<feature type="transmembrane region" description="Helical" evidence="1">
    <location>
        <begin position="61"/>
        <end position="84"/>
    </location>
</feature>
<feature type="transmembrane region" description="Helical" evidence="1">
    <location>
        <begin position="219"/>
        <end position="240"/>
    </location>
</feature>
<feature type="transmembrane region" description="Helical" evidence="1">
    <location>
        <begin position="413"/>
        <end position="439"/>
    </location>
</feature>
<keyword evidence="1" id="KW-1133">Transmembrane helix</keyword>
<name>A0AAE0NUK6_9PEZI</name>
<dbReference type="Proteomes" id="UP001285441">
    <property type="component" value="Unassembled WGS sequence"/>
</dbReference>
<evidence type="ECO:0000313" key="2">
    <source>
        <dbReference type="EMBL" id="KAK3388023.1"/>
    </source>
</evidence>
<evidence type="ECO:0000256" key="1">
    <source>
        <dbReference type="SAM" id="Phobius"/>
    </source>
</evidence>
<comment type="caution">
    <text evidence="2">The sequence shown here is derived from an EMBL/GenBank/DDBJ whole genome shotgun (WGS) entry which is preliminary data.</text>
</comment>
<keyword evidence="1" id="KW-0472">Membrane</keyword>
<reference evidence="2" key="2">
    <citation type="submission" date="2023-06" db="EMBL/GenBank/DDBJ databases">
        <authorList>
            <consortium name="Lawrence Berkeley National Laboratory"/>
            <person name="Haridas S."/>
            <person name="Hensen N."/>
            <person name="Bonometti L."/>
            <person name="Westerberg I."/>
            <person name="Brannstrom I.O."/>
            <person name="Guillou S."/>
            <person name="Cros-Aarteil S."/>
            <person name="Calhoun S."/>
            <person name="Kuo A."/>
            <person name="Mondo S."/>
            <person name="Pangilinan J."/>
            <person name="Riley R."/>
            <person name="LaButti K."/>
            <person name="Andreopoulos B."/>
            <person name="Lipzen A."/>
            <person name="Chen C."/>
            <person name="Yanf M."/>
            <person name="Daum C."/>
            <person name="Ng V."/>
            <person name="Clum A."/>
            <person name="Steindorff A."/>
            <person name="Ohm R."/>
            <person name="Martin F."/>
            <person name="Silar P."/>
            <person name="Natvig D."/>
            <person name="Lalanne C."/>
            <person name="Gautier V."/>
            <person name="Ament-velasquez S.L."/>
            <person name="Kruys A."/>
            <person name="Hutchinson M.I."/>
            <person name="Powell A.J."/>
            <person name="Barry K."/>
            <person name="Miller A.N."/>
            <person name="Grigoriev I.V."/>
            <person name="Debuchy R."/>
            <person name="Gladieux P."/>
            <person name="Thoren M.H."/>
            <person name="Johannesson H."/>
        </authorList>
    </citation>
    <scope>NUCLEOTIDE SEQUENCE</scope>
    <source>
        <strain evidence="2">CBS 232.78</strain>
    </source>
</reference>
<accession>A0AAE0NUK6</accession>
<feature type="transmembrane region" description="Helical" evidence="1">
    <location>
        <begin position="316"/>
        <end position="343"/>
    </location>
</feature>
<dbReference type="AlphaFoldDB" id="A0AAE0NUK6"/>
<dbReference type="EMBL" id="JAULSW010000003">
    <property type="protein sequence ID" value="KAK3388023.1"/>
    <property type="molecule type" value="Genomic_DNA"/>
</dbReference>